<dbReference type="Proteomes" id="UP000065807">
    <property type="component" value="Chromosome"/>
</dbReference>
<dbReference type="KEGG" id="lpil:LIP_1173"/>
<dbReference type="GO" id="GO:0005737">
    <property type="term" value="C:cytoplasm"/>
    <property type="evidence" value="ECO:0007669"/>
    <property type="project" value="TreeGrafter"/>
</dbReference>
<dbReference type="InterPro" id="IPR020569">
    <property type="entry name" value="UPF0029_Impact_CS"/>
</dbReference>
<dbReference type="InterPro" id="IPR001498">
    <property type="entry name" value="Impact_N"/>
</dbReference>
<evidence type="ECO:0008006" key="6">
    <source>
        <dbReference type="Google" id="ProtNLM"/>
    </source>
</evidence>
<dbReference type="InterPro" id="IPR023582">
    <property type="entry name" value="Impact"/>
</dbReference>
<dbReference type="Pfam" id="PF09186">
    <property type="entry name" value="DUF1949"/>
    <property type="match status" value="1"/>
</dbReference>
<gene>
    <name evidence="4" type="ORF">LIP_1173</name>
</gene>
<keyword evidence="5" id="KW-1185">Reference proteome</keyword>
<dbReference type="Gene3D" id="3.30.230.30">
    <property type="entry name" value="Impact, N-terminal domain"/>
    <property type="match status" value="1"/>
</dbReference>
<comment type="similarity">
    <text evidence="1">Belongs to the IMPACT family.</text>
</comment>
<dbReference type="STRING" id="1555112.LIP_1173"/>
<evidence type="ECO:0000313" key="4">
    <source>
        <dbReference type="EMBL" id="BAS27030.1"/>
    </source>
</evidence>
<dbReference type="RefSeq" id="WP_068135350.1">
    <property type="nucleotide sequence ID" value="NZ_AP014924.1"/>
</dbReference>
<evidence type="ECO:0000313" key="5">
    <source>
        <dbReference type="Proteomes" id="UP000065807"/>
    </source>
</evidence>
<dbReference type="SUPFAM" id="SSF54980">
    <property type="entry name" value="EF-G C-terminal domain-like"/>
    <property type="match status" value="1"/>
</dbReference>
<dbReference type="InterPro" id="IPR035647">
    <property type="entry name" value="EFG_III/V"/>
</dbReference>
<dbReference type="PANTHER" id="PTHR16301">
    <property type="entry name" value="IMPACT-RELATED"/>
    <property type="match status" value="1"/>
</dbReference>
<reference evidence="5" key="2">
    <citation type="journal article" date="2016" name="Int. J. Syst. Evol. Microbiol.">
        <title>Complete genome sequence and cell structure of Limnochorda pilosa, a Gram-negative spore-former within the phylum Firmicutes.</title>
        <authorList>
            <person name="Watanabe M."/>
            <person name="Kojima H."/>
            <person name="Fukui M."/>
        </authorList>
    </citation>
    <scope>NUCLEOTIDE SEQUENCE [LARGE SCALE GENOMIC DNA]</scope>
    <source>
        <strain evidence="5">HC45</strain>
    </source>
</reference>
<feature type="domain" description="Impact N-terminal" evidence="2">
    <location>
        <begin position="20"/>
        <end position="125"/>
    </location>
</feature>
<dbReference type="PATRIC" id="fig|1555112.3.peg.1221"/>
<dbReference type="InterPro" id="IPR020568">
    <property type="entry name" value="Ribosomal_Su5_D2-typ_SF"/>
</dbReference>
<dbReference type="EMBL" id="AP014924">
    <property type="protein sequence ID" value="BAS27030.1"/>
    <property type="molecule type" value="Genomic_DNA"/>
</dbReference>
<dbReference type="Pfam" id="PF01205">
    <property type="entry name" value="Impact_N"/>
    <property type="match status" value="1"/>
</dbReference>
<sequence length="212" mass="23021">MPGSHRRTLSHEGTFHVEVKGSRFLAVARPVSDPAGARSLQEEMRARHPQARHHVWAARLAEPELWQSYDEDGEPAGTAGRPIMGLLERASLVQVAVVVTRYFGGTLLGAGGLVRAYTQSAQGALEAAGPVEVVPLVRLEASCDYPTAARLEPRLREWGARVVNARYGAEVTWELELPAELEAEVDASLRGQSRGAAVVRRLGRAWGPPPRP</sequence>
<dbReference type="GO" id="GO:0006446">
    <property type="term" value="P:regulation of translational initiation"/>
    <property type="evidence" value="ECO:0007669"/>
    <property type="project" value="TreeGrafter"/>
</dbReference>
<accession>A0A0K2SIW4</accession>
<evidence type="ECO:0000256" key="1">
    <source>
        <dbReference type="ARBA" id="ARBA00007665"/>
    </source>
</evidence>
<dbReference type="OrthoDB" id="9813771at2"/>
<organism evidence="4 5">
    <name type="scientific">Limnochorda pilosa</name>
    <dbReference type="NCBI Taxonomy" id="1555112"/>
    <lineage>
        <taxon>Bacteria</taxon>
        <taxon>Bacillati</taxon>
        <taxon>Bacillota</taxon>
        <taxon>Limnochordia</taxon>
        <taxon>Limnochordales</taxon>
        <taxon>Limnochordaceae</taxon>
        <taxon>Limnochorda</taxon>
    </lineage>
</organism>
<reference evidence="5" key="1">
    <citation type="submission" date="2015-07" db="EMBL/GenBank/DDBJ databases">
        <title>Complete genome sequence and phylogenetic analysis of Limnochorda pilosa.</title>
        <authorList>
            <person name="Watanabe M."/>
            <person name="Kojima H."/>
            <person name="Fukui M."/>
        </authorList>
    </citation>
    <scope>NUCLEOTIDE SEQUENCE [LARGE SCALE GENOMIC DNA]</scope>
    <source>
        <strain evidence="5">HC45</strain>
    </source>
</reference>
<proteinExistence type="inferred from homology"/>
<dbReference type="InterPro" id="IPR036956">
    <property type="entry name" value="Impact_N_sf"/>
</dbReference>
<dbReference type="InterPro" id="IPR015269">
    <property type="entry name" value="UPF0029_Impact_C"/>
</dbReference>
<feature type="domain" description="UPF0029" evidence="3">
    <location>
        <begin position="143"/>
        <end position="195"/>
    </location>
</feature>
<dbReference type="PROSITE" id="PS00910">
    <property type="entry name" value="UPF0029"/>
    <property type="match status" value="1"/>
</dbReference>
<evidence type="ECO:0000259" key="3">
    <source>
        <dbReference type="Pfam" id="PF09186"/>
    </source>
</evidence>
<name>A0A0K2SIW4_LIMPI</name>
<evidence type="ECO:0000259" key="2">
    <source>
        <dbReference type="Pfam" id="PF01205"/>
    </source>
</evidence>
<dbReference type="AlphaFoldDB" id="A0A0K2SIW4"/>
<protein>
    <recommendedName>
        <fullName evidence="6">Thymidylate synthase</fullName>
    </recommendedName>
</protein>
<dbReference type="SUPFAM" id="SSF54211">
    <property type="entry name" value="Ribosomal protein S5 domain 2-like"/>
    <property type="match status" value="1"/>
</dbReference>
<dbReference type="Gene3D" id="3.30.70.240">
    <property type="match status" value="1"/>
</dbReference>
<dbReference type="PANTHER" id="PTHR16301:SF20">
    <property type="entry name" value="IMPACT FAMILY MEMBER YIGZ"/>
    <property type="match status" value="1"/>
</dbReference>